<sequence length="934" mass="105244">MSFKLLLSFLFWCGMVELALGMQNPTHPGPFLSPQQQHARALQQLEQQQQLQYQQLQQQQAAVAAQRLATQSASSGHPIADLRSAQLPSGGTDVAAQLAAQMERLTNMMEARLGALESRFAAQVPAGTTAGAGLDEHLAVLEETYGSPAALRNPHGARFPFPEHVLHNLPAVMGSENLVLHRYQDFAEYQALDRVQRTSGDRAGSLLYELMISMTVFAVLEIVLAGVQELHAFFGGAGSAAGVSGDIRRITHNSCSTILYCLQWARDLVQARVNCIGEFTVRGRDGLVALHHRYFAPAERILADSVTKEFDSEFARTKAKVNCKYLAEKEERWWLETEEPRLLALGAISRVSADMKPDHIVNAFCVPKPGTGVWRLVVNLKRMNVAQKAHKCRYESLRLLRHMGVKGAWAVKVDLADAYYHVPIRPADRRYFCFRFCDRLYQMDALPMGWLNSPYWFTKIMRNVVRFWRDPHSCRRRGGGGVVPPMPPHQFYPSGCSPHRFRGGVRVLPYLDDFLFLFGSEEQARAGARWIKEVIEFVGLSCHPRKCQWEPTQSVQHLGITVNLVEGLFEVPTEKLAKLRRMAIGLRITAKKNRRLVQKRELAKLCGFAQSIKLALLPAQLFLRNLYDDIAQPVGWSGRVRLSRGSLRDLDWWADIPVQHCSAAIHVGPAAVEFSVDASRHSWGAVLNGHTARGFWSEEELGQHINWKELRAVRYALDSFLPWVSQRVVLIREDNTTTQAILGRYSSRSATLHAELKLLWELLQLHSITLQVERVASADNIADAASRLIDRDDYSLDPGVFAMLEERYGPHDVDLFASHLNAHLPCFFSRFYCPGSSGVDALLQPWQGLNAYGCPPTDPQVLLAVVQKVREEQASVTLVVPYWPAQPWWQQLMEMAVDLVFFPSSTALFVSVQPGLRAEFNLPWWQVVAVRVQW</sequence>
<feature type="chain" id="PRO_5035234888" description="Reverse transcriptase domain-containing protein" evidence="1">
    <location>
        <begin position="22"/>
        <end position="934"/>
    </location>
</feature>
<dbReference type="Pfam" id="PF00078">
    <property type="entry name" value="RVT_1"/>
    <property type="match status" value="1"/>
</dbReference>
<dbReference type="Gene3D" id="3.10.10.10">
    <property type="entry name" value="HIV Type 1 Reverse Transcriptase, subunit A, domain 1"/>
    <property type="match status" value="1"/>
</dbReference>
<dbReference type="Proteomes" id="UP000747399">
    <property type="component" value="Unassembled WGS sequence"/>
</dbReference>
<protein>
    <recommendedName>
        <fullName evidence="2">Reverse transcriptase domain-containing protein</fullName>
    </recommendedName>
</protein>
<dbReference type="AlphaFoldDB" id="A0A8J4BJM0"/>
<dbReference type="Gene3D" id="3.30.70.270">
    <property type="match status" value="1"/>
</dbReference>
<dbReference type="EMBL" id="BNCO01000038">
    <property type="protein sequence ID" value="GIL60103.1"/>
    <property type="molecule type" value="Genomic_DNA"/>
</dbReference>
<dbReference type="InterPro" id="IPR043128">
    <property type="entry name" value="Rev_trsase/Diguanyl_cyclase"/>
</dbReference>
<evidence type="ECO:0000313" key="4">
    <source>
        <dbReference type="Proteomes" id="UP000747399"/>
    </source>
</evidence>
<reference evidence="3" key="1">
    <citation type="journal article" date="2021" name="Proc. Natl. Acad. Sci. U.S.A.">
        <title>Three genomes in the algal genus Volvox reveal the fate of a haploid sex-determining region after a transition to homothallism.</title>
        <authorList>
            <person name="Yamamoto K."/>
            <person name="Hamaji T."/>
            <person name="Kawai-Toyooka H."/>
            <person name="Matsuzaki R."/>
            <person name="Takahashi F."/>
            <person name="Nishimura Y."/>
            <person name="Kawachi M."/>
            <person name="Noguchi H."/>
            <person name="Minakuchi Y."/>
            <person name="Umen J.G."/>
            <person name="Toyoda A."/>
            <person name="Nozaki H."/>
        </authorList>
    </citation>
    <scope>NUCLEOTIDE SEQUENCE</scope>
    <source>
        <strain evidence="3">NIES-3780</strain>
    </source>
</reference>
<dbReference type="InterPro" id="IPR000477">
    <property type="entry name" value="RT_dom"/>
</dbReference>
<dbReference type="PANTHER" id="PTHR33050">
    <property type="entry name" value="REVERSE TRANSCRIPTASE DOMAIN-CONTAINING PROTEIN"/>
    <property type="match status" value="1"/>
</dbReference>
<evidence type="ECO:0000259" key="2">
    <source>
        <dbReference type="PROSITE" id="PS50878"/>
    </source>
</evidence>
<accession>A0A8J4BJM0</accession>
<evidence type="ECO:0000256" key="1">
    <source>
        <dbReference type="SAM" id="SignalP"/>
    </source>
</evidence>
<feature type="domain" description="Reverse transcriptase" evidence="2">
    <location>
        <begin position="347"/>
        <end position="562"/>
    </location>
</feature>
<dbReference type="PANTHER" id="PTHR33050:SF7">
    <property type="entry name" value="RIBONUCLEASE H"/>
    <property type="match status" value="1"/>
</dbReference>
<dbReference type="SUPFAM" id="SSF56672">
    <property type="entry name" value="DNA/RNA polymerases"/>
    <property type="match status" value="1"/>
</dbReference>
<gene>
    <name evidence="3" type="ORF">Vafri_14763</name>
</gene>
<dbReference type="InterPro" id="IPR052055">
    <property type="entry name" value="Hepadnavirus_pol/RT"/>
</dbReference>
<evidence type="ECO:0000313" key="3">
    <source>
        <dbReference type="EMBL" id="GIL60103.1"/>
    </source>
</evidence>
<dbReference type="InterPro" id="IPR043502">
    <property type="entry name" value="DNA/RNA_pol_sf"/>
</dbReference>
<organism evidence="3 4">
    <name type="scientific">Volvox africanus</name>
    <dbReference type="NCBI Taxonomy" id="51714"/>
    <lineage>
        <taxon>Eukaryota</taxon>
        <taxon>Viridiplantae</taxon>
        <taxon>Chlorophyta</taxon>
        <taxon>core chlorophytes</taxon>
        <taxon>Chlorophyceae</taxon>
        <taxon>CS clade</taxon>
        <taxon>Chlamydomonadales</taxon>
        <taxon>Volvocaceae</taxon>
        <taxon>Volvox</taxon>
    </lineage>
</organism>
<keyword evidence="4" id="KW-1185">Reference proteome</keyword>
<name>A0A8J4BJM0_9CHLO</name>
<proteinExistence type="predicted"/>
<feature type="signal peptide" evidence="1">
    <location>
        <begin position="1"/>
        <end position="21"/>
    </location>
</feature>
<keyword evidence="1" id="KW-0732">Signal</keyword>
<dbReference type="PROSITE" id="PS50878">
    <property type="entry name" value="RT_POL"/>
    <property type="match status" value="1"/>
</dbReference>
<dbReference type="CDD" id="cd09275">
    <property type="entry name" value="RNase_HI_RT_DIRS1"/>
    <property type="match status" value="1"/>
</dbReference>
<comment type="caution">
    <text evidence="3">The sequence shown here is derived from an EMBL/GenBank/DDBJ whole genome shotgun (WGS) entry which is preliminary data.</text>
</comment>